<keyword evidence="3" id="KW-0964">Secreted</keyword>
<evidence type="ECO:0000256" key="2">
    <source>
        <dbReference type="ARBA" id="ARBA00005399"/>
    </source>
</evidence>
<evidence type="ECO:0000256" key="11">
    <source>
        <dbReference type="ARBA" id="ARBA00080921"/>
    </source>
</evidence>
<evidence type="ECO:0000256" key="5">
    <source>
        <dbReference type="ARBA" id="ARBA00022737"/>
    </source>
</evidence>
<evidence type="ECO:0000256" key="7">
    <source>
        <dbReference type="ARBA" id="ARBA00023170"/>
    </source>
</evidence>
<protein>
    <recommendedName>
        <fullName evidence="9">Interleukin-22 receptor subunit alpha-2</fullName>
    </recommendedName>
    <alternativeName>
        <fullName evidence="11">Cytokine receptor family type 2, soluble 1</fullName>
    </alternativeName>
    <alternativeName>
        <fullName evidence="10">Interleukin-22-binding protein</fullName>
    </alternativeName>
</protein>
<dbReference type="Proteomes" id="UP000248480">
    <property type="component" value="Unplaced"/>
</dbReference>
<keyword evidence="7 16" id="KW-0675">Receptor</keyword>
<evidence type="ECO:0000256" key="9">
    <source>
        <dbReference type="ARBA" id="ARBA00071142"/>
    </source>
</evidence>
<dbReference type="FunFam" id="2.60.40.10:FF:000348">
    <property type="entry name" value="Interleukin 20 receptor subunit alpha"/>
    <property type="match status" value="1"/>
</dbReference>
<evidence type="ECO:0000259" key="14">
    <source>
        <dbReference type="Pfam" id="PF09294"/>
    </source>
</evidence>
<evidence type="ECO:0000256" key="3">
    <source>
        <dbReference type="ARBA" id="ARBA00022525"/>
    </source>
</evidence>
<evidence type="ECO:0000256" key="4">
    <source>
        <dbReference type="ARBA" id="ARBA00022729"/>
    </source>
</evidence>
<feature type="chain" id="PRO_5015861839" description="Interleukin-22 receptor subunit alpha-2" evidence="12">
    <location>
        <begin position="23"/>
        <end position="231"/>
    </location>
</feature>
<evidence type="ECO:0000256" key="6">
    <source>
        <dbReference type="ARBA" id="ARBA00023157"/>
    </source>
</evidence>
<evidence type="ECO:0000256" key="1">
    <source>
        <dbReference type="ARBA" id="ARBA00004613"/>
    </source>
</evidence>
<dbReference type="InterPro" id="IPR003961">
    <property type="entry name" value="FN3_dom"/>
</dbReference>
<comment type="function">
    <text evidence="8">Receptor for IL22. Binds to IL22, prevents interaction with the functional IL-22R complex and blocks the activity of IL22 (in vitro). May play an important role as an IL22 antagonist in the regulation of inflammatory responses.</text>
</comment>
<dbReference type="KEGG" id="tmu:101350355"/>
<dbReference type="InParanoid" id="A0A2Y9D702"/>
<dbReference type="PANTHER" id="PTHR20859">
    <property type="entry name" value="INTERFERON/INTERLEUKIN RECEPTOR"/>
    <property type="match status" value="1"/>
</dbReference>
<evidence type="ECO:0000256" key="12">
    <source>
        <dbReference type="SAM" id="SignalP"/>
    </source>
</evidence>
<dbReference type="FunFam" id="2.60.40.10:FF:001095">
    <property type="entry name" value="Interleukin 22 receptor, alpha 2"/>
    <property type="match status" value="1"/>
</dbReference>
<accession>A0A2Y9D702</accession>
<dbReference type="GO" id="GO:0005576">
    <property type="term" value="C:extracellular region"/>
    <property type="evidence" value="ECO:0007669"/>
    <property type="project" value="UniProtKB-SubCell"/>
</dbReference>
<dbReference type="PANTHER" id="PTHR20859:SF51">
    <property type="entry name" value="INTERLEUKIN-22 RECEPTOR SUBUNIT ALPHA-2"/>
    <property type="match status" value="1"/>
</dbReference>
<dbReference type="InterPro" id="IPR015373">
    <property type="entry name" value="Interferon/interleukin_rcp_dom"/>
</dbReference>
<comment type="subcellular location">
    <subcellularLocation>
        <location evidence="1">Secreted</location>
    </subcellularLocation>
</comment>
<dbReference type="Pfam" id="PF09294">
    <property type="entry name" value="Interfer-bind"/>
    <property type="match status" value="1"/>
</dbReference>
<dbReference type="RefSeq" id="XP_004369027.1">
    <property type="nucleotide sequence ID" value="XM_004368970.2"/>
</dbReference>
<evidence type="ECO:0000313" key="16">
    <source>
        <dbReference type="RefSeq" id="XP_004369027.1"/>
    </source>
</evidence>
<sequence>MKSKHCFLGFLINFLLTGVVETQPAQESLKPQRVHFLSRNFHNILHWQPGKVLTGNRNIYFVQYKTYGQRQWTNKEDCWGIQELFCDLTNETLDIQEPYYGRVRAAAAEIHSTWSITPRFIPWFETKMDPPVLNITQVGRYLLVSLRAPNLPYRDQKGRNLSMENYYELVYRVFIINNSLEKEQKVYEGPHRVVEIEGLTPRSGYCIMAEIYQPMLDRRSQRSEERCVEIL</sequence>
<dbReference type="AlphaFoldDB" id="A0A2Y9D702"/>
<proteinExistence type="inferred from homology"/>
<dbReference type="GeneID" id="101350355"/>
<keyword evidence="5" id="KW-0677">Repeat</keyword>
<dbReference type="STRING" id="127582.A0A2Y9D702"/>
<dbReference type="InterPro" id="IPR013783">
    <property type="entry name" value="Ig-like_fold"/>
</dbReference>
<name>A0A2Y9D702_TRIMA</name>
<dbReference type="InterPro" id="IPR050650">
    <property type="entry name" value="Type-II_Cytokine-TF_Rcpt"/>
</dbReference>
<evidence type="ECO:0000256" key="10">
    <source>
        <dbReference type="ARBA" id="ARBA00075144"/>
    </source>
</evidence>
<dbReference type="InterPro" id="IPR036116">
    <property type="entry name" value="FN3_sf"/>
</dbReference>
<feature type="domain" description="Fibronectin type-III" evidence="13">
    <location>
        <begin position="8"/>
        <end position="114"/>
    </location>
</feature>
<dbReference type="GO" id="GO:0005886">
    <property type="term" value="C:plasma membrane"/>
    <property type="evidence" value="ECO:0007669"/>
    <property type="project" value="TreeGrafter"/>
</dbReference>
<dbReference type="Pfam" id="PF01108">
    <property type="entry name" value="Tissue_fac"/>
    <property type="match status" value="1"/>
</dbReference>
<comment type="similarity">
    <text evidence="2">Belongs to the type II cytokine receptor family.</text>
</comment>
<reference evidence="16" key="1">
    <citation type="submission" date="2025-08" db="UniProtKB">
        <authorList>
            <consortium name="RefSeq"/>
        </authorList>
    </citation>
    <scope>IDENTIFICATION</scope>
</reference>
<evidence type="ECO:0000313" key="15">
    <source>
        <dbReference type="Proteomes" id="UP000248480"/>
    </source>
</evidence>
<evidence type="ECO:0000259" key="13">
    <source>
        <dbReference type="Pfam" id="PF01108"/>
    </source>
</evidence>
<dbReference type="Gene3D" id="2.60.40.10">
    <property type="entry name" value="Immunoglobulins"/>
    <property type="match status" value="2"/>
</dbReference>
<dbReference type="SUPFAM" id="SSF49265">
    <property type="entry name" value="Fibronectin type III"/>
    <property type="match status" value="2"/>
</dbReference>
<dbReference type="CTD" id="116379"/>
<dbReference type="FunCoup" id="A0A2Y9D702">
    <property type="interactions" value="268"/>
</dbReference>
<keyword evidence="4 12" id="KW-0732">Signal</keyword>
<evidence type="ECO:0000256" key="8">
    <source>
        <dbReference type="ARBA" id="ARBA00054691"/>
    </source>
</evidence>
<dbReference type="OrthoDB" id="10007376at2759"/>
<gene>
    <name evidence="16" type="primary">IL22RA2</name>
</gene>
<dbReference type="GO" id="GO:0004896">
    <property type="term" value="F:cytokine receptor activity"/>
    <property type="evidence" value="ECO:0007669"/>
    <property type="project" value="TreeGrafter"/>
</dbReference>
<organism evidence="15 16">
    <name type="scientific">Trichechus manatus latirostris</name>
    <name type="common">Florida manatee</name>
    <dbReference type="NCBI Taxonomy" id="127582"/>
    <lineage>
        <taxon>Eukaryota</taxon>
        <taxon>Metazoa</taxon>
        <taxon>Chordata</taxon>
        <taxon>Craniata</taxon>
        <taxon>Vertebrata</taxon>
        <taxon>Euteleostomi</taxon>
        <taxon>Mammalia</taxon>
        <taxon>Eutheria</taxon>
        <taxon>Afrotheria</taxon>
        <taxon>Sirenia</taxon>
        <taxon>Trichechidae</taxon>
        <taxon>Trichechus</taxon>
    </lineage>
</organism>
<keyword evidence="6" id="KW-1015">Disulfide bond</keyword>
<keyword evidence="15" id="KW-1185">Reference proteome</keyword>
<feature type="signal peptide" evidence="12">
    <location>
        <begin position="1"/>
        <end position="22"/>
    </location>
</feature>
<feature type="domain" description="Interferon/interleukin receptor" evidence="14">
    <location>
        <begin position="126"/>
        <end position="229"/>
    </location>
</feature>